<evidence type="ECO:0000313" key="3">
    <source>
        <dbReference type="Proteomes" id="UP001597393"/>
    </source>
</evidence>
<comment type="caution">
    <text evidence="2">The sequence shown here is derived from an EMBL/GenBank/DDBJ whole genome shotgun (WGS) entry which is preliminary data.</text>
</comment>
<evidence type="ECO:0000313" key="2">
    <source>
        <dbReference type="EMBL" id="MFD2599062.1"/>
    </source>
</evidence>
<gene>
    <name evidence="2" type="primary">traK</name>
    <name evidence="2" type="ORF">ACFSQ3_08860</name>
</gene>
<keyword evidence="1" id="KW-1133">Transmembrane helix</keyword>
<keyword evidence="3" id="KW-1185">Reference proteome</keyword>
<feature type="transmembrane region" description="Helical" evidence="1">
    <location>
        <begin position="21"/>
        <end position="39"/>
    </location>
</feature>
<sequence>MTFKKTKNIDTAFRHVRGFTMLLISLGAIVLGFTIYKSFSAVLALQERIYILADGKVLAANASLREDNILVEARDHVATFHQLFFTLDPDDKAIAENISRALYLADRSAHQAYDNLKEKGFYSGLIAGNVNQTLHIDSVVVNTEEYPFSFQCFASQQIVRPTSITTRSLTTAGALRTVSRSDNNPHGFLIERWTTLENRDLKTELRR</sequence>
<dbReference type="NCBIfam" id="TIGR03781">
    <property type="entry name" value="Bac_Flav_CT_K"/>
    <property type="match status" value="1"/>
</dbReference>
<dbReference type="RefSeq" id="WP_380869191.1">
    <property type="nucleotide sequence ID" value="NZ_JBHUMA010000006.1"/>
</dbReference>
<evidence type="ECO:0000256" key="1">
    <source>
        <dbReference type="SAM" id="Phobius"/>
    </source>
</evidence>
<accession>A0ABW5NML8</accession>
<reference evidence="3" key="1">
    <citation type="journal article" date="2019" name="Int. J. Syst. Evol. Microbiol.">
        <title>The Global Catalogue of Microorganisms (GCM) 10K type strain sequencing project: providing services to taxonomists for standard genome sequencing and annotation.</title>
        <authorList>
            <consortium name="The Broad Institute Genomics Platform"/>
            <consortium name="The Broad Institute Genome Sequencing Center for Infectious Disease"/>
            <person name="Wu L."/>
            <person name="Ma J."/>
        </authorList>
    </citation>
    <scope>NUCLEOTIDE SEQUENCE [LARGE SCALE GENOMIC DNA]</scope>
    <source>
        <strain evidence="3">KCTC 42248</strain>
    </source>
</reference>
<proteinExistence type="predicted"/>
<dbReference type="InterPro" id="IPR022276">
    <property type="entry name" value="Conjug_transposon_TraK"/>
</dbReference>
<dbReference type="EMBL" id="JBHUMA010000006">
    <property type="protein sequence ID" value="MFD2599062.1"/>
    <property type="molecule type" value="Genomic_DNA"/>
</dbReference>
<dbReference type="Proteomes" id="UP001597393">
    <property type="component" value="Unassembled WGS sequence"/>
</dbReference>
<name>A0ABW5NML8_9SPHI</name>
<organism evidence="2 3">
    <name type="scientific">Sphingobacterium corticis</name>
    <dbReference type="NCBI Taxonomy" id="1812823"/>
    <lineage>
        <taxon>Bacteria</taxon>
        <taxon>Pseudomonadati</taxon>
        <taxon>Bacteroidota</taxon>
        <taxon>Sphingobacteriia</taxon>
        <taxon>Sphingobacteriales</taxon>
        <taxon>Sphingobacteriaceae</taxon>
        <taxon>Sphingobacterium</taxon>
    </lineage>
</organism>
<keyword evidence="1" id="KW-0812">Transmembrane</keyword>
<protein>
    <submittedName>
        <fullName evidence="2">Conjugative transposon protein TraK</fullName>
    </submittedName>
</protein>
<keyword evidence="1" id="KW-0472">Membrane</keyword>